<keyword evidence="3" id="KW-1185">Reference proteome</keyword>
<dbReference type="InParanoid" id="A0A1V9XQJ7"/>
<dbReference type="InterPro" id="IPR007220">
    <property type="entry name" value="ORC2"/>
</dbReference>
<dbReference type="AlphaFoldDB" id="A0A1V9XQJ7"/>
<dbReference type="Pfam" id="PF24882">
    <property type="entry name" value="WHD_ORC2"/>
    <property type="match status" value="1"/>
</dbReference>
<dbReference type="Proteomes" id="UP000192247">
    <property type="component" value="Unassembled WGS sequence"/>
</dbReference>
<evidence type="ECO:0000313" key="3">
    <source>
        <dbReference type="Proteomes" id="UP000192247"/>
    </source>
</evidence>
<name>A0A1V9XQJ7_9ACAR</name>
<dbReference type="GO" id="GO:0005664">
    <property type="term" value="C:nuclear origin of replication recognition complex"/>
    <property type="evidence" value="ECO:0007669"/>
    <property type="project" value="UniProtKB-UniRule"/>
</dbReference>
<evidence type="ECO:0000313" key="2">
    <source>
        <dbReference type="EMBL" id="OQR75731.1"/>
    </source>
</evidence>
<gene>
    <name evidence="2" type="ORF">BIW11_08236</name>
</gene>
<organism evidence="2 3">
    <name type="scientific">Tropilaelaps mercedesae</name>
    <dbReference type="NCBI Taxonomy" id="418985"/>
    <lineage>
        <taxon>Eukaryota</taxon>
        <taxon>Metazoa</taxon>
        <taxon>Ecdysozoa</taxon>
        <taxon>Arthropoda</taxon>
        <taxon>Chelicerata</taxon>
        <taxon>Arachnida</taxon>
        <taxon>Acari</taxon>
        <taxon>Parasitiformes</taxon>
        <taxon>Mesostigmata</taxon>
        <taxon>Gamasina</taxon>
        <taxon>Dermanyssoidea</taxon>
        <taxon>Laelapidae</taxon>
        <taxon>Tropilaelaps</taxon>
    </lineage>
</organism>
<dbReference type="PANTHER" id="PTHR14052">
    <property type="entry name" value="ORIGIN RECOGNITION COMPLEX SUBUNIT 2"/>
    <property type="match status" value="1"/>
</dbReference>
<dbReference type="GO" id="GO:0006260">
    <property type="term" value="P:DNA replication"/>
    <property type="evidence" value="ECO:0007669"/>
    <property type="project" value="UniProtKB-UniRule"/>
</dbReference>
<reference evidence="2 3" key="1">
    <citation type="journal article" date="2017" name="Gigascience">
        <title>Draft genome of the honey bee ectoparasitic mite, Tropilaelaps mercedesae, is shaped by the parasitic life history.</title>
        <authorList>
            <person name="Dong X."/>
            <person name="Armstrong S.D."/>
            <person name="Xia D."/>
            <person name="Makepeace B.L."/>
            <person name="Darby A.C."/>
            <person name="Kadowaki T."/>
        </authorList>
    </citation>
    <scope>NUCLEOTIDE SEQUENCE [LARGE SCALE GENOMIC DNA]</scope>
    <source>
        <strain evidence="2">Wuxi-XJTLU</strain>
    </source>
</reference>
<sequence length="136" mass="15625">WIWIDATTYEPYVLELSSESLKSSTANTLSSLEHVFASLTANAKKVFMIIAEYTLDQSPSNSSVTNFRGMAFQDCYRICREAFVVNSDLTLRTQLTEFVDHDMIRIKKGPDGVEYLNIPLAMETLEMFVKHQEQDW</sequence>
<dbReference type="STRING" id="418985.A0A1V9XQJ7"/>
<dbReference type="InterPro" id="IPR056773">
    <property type="entry name" value="WHD_ORC2"/>
</dbReference>
<comment type="caution">
    <text evidence="2">The sequence shown here is derived from an EMBL/GenBank/DDBJ whole genome shotgun (WGS) entry which is preliminary data.</text>
</comment>
<dbReference type="GO" id="GO:0003688">
    <property type="term" value="F:DNA replication origin binding"/>
    <property type="evidence" value="ECO:0007669"/>
    <property type="project" value="UniProtKB-UniRule"/>
</dbReference>
<dbReference type="EMBL" id="MNPL01005915">
    <property type="protein sequence ID" value="OQR75731.1"/>
    <property type="molecule type" value="Genomic_DNA"/>
</dbReference>
<evidence type="ECO:0000259" key="1">
    <source>
        <dbReference type="Pfam" id="PF24882"/>
    </source>
</evidence>
<dbReference type="PANTHER" id="PTHR14052:SF0">
    <property type="entry name" value="ORIGIN RECOGNITION COMPLEX SUBUNIT 2"/>
    <property type="match status" value="1"/>
</dbReference>
<dbReference type="OrthoDB" id="20198at2759"/>
<proteinExistence type="predicted"/>
<accession>A0A1V9XQJ7</accession>
<feature type="non-terminal residue" evidence="2">
    <location>
        <position position="1"/>
    </location>
</feature>
<protein>
    <submittedName>
        <fullName evidence="2">Origin recognition complex subunit 2-like</fullName>
    </submittedName>
</protein>
<feature type="domain" description="Origin recognition complex subunit 2 winged-helix" evidence="1">
    <location>
        <begin position="66"/>
        <end position="123"/>
    </location>
</feature>